<reference evidence="3 4" key="1">
    <citation type="submission" date="2020-02" db="EMBL/GenBank/DDBJ databases">
        <title>Draft genome sequence of two Spirosoma agri KCTC 52727 and Spirosoma terrae KCTC 52035.</title>
        <authorList>
            <person name="Rojas J."/>
            <person name="Ambika Manirajan B."/>
            <person name="Suarez C."/>
            <person name="Ratering S."/>
            <person name="Schnell S."/>
        </authorList>
    </citation>
    <scope>NUCLEOTIDE SEQUENCE [LARGE SCALE GENOMIC DNA]</scope>
    <source>
        <strain evidence="3 4">KCTC 52035</strain>
    </source>
</reference>
<evidence type="ECO:0000313" key="3">
    <source>
        <dbReference type="EMBL" id="NDU95252.1"/>
    </source>
</evidence>
<dbReference type="RefSeq" id="WP_163946809.1">
    <property type="nucleotide sequence ID" value="NZ_JAAFZH010000003.1"/>
</dbReference>
<evidence type="ECO:0000256" key="2">
    <source>
        <dbReference type="SAM" id="MobiDB-lite"/>
    </source>
</evidence>
<keyword evidence="1" id="KW-0175">Coiled coil</keyword>
<evidence type="ECO:0000313" key="4">
    <source>
        <dbReference type="Proteomes" id="UP000474175"/>
    </source>
</evidence>
<feature type="region of interest" description="Disordered" evidence="2">
    <location>
        <begin position="918"/>
        <end position="985"/>
    </location>
</feature>
<organism evidence="3 4">
    <name type="scientific">Spirosoma terrae</name>
    <dbReference type="NCBI Taxonomy" id="1968276"/>
    <lineage>
        <taxon>Bacteria</taxon>
        <taxon>Pseudomonadati</taxon>
        <taxon>Bacteroidota</taxon>
        <taxon>Cytophagia</taxon>
        <taxon>Cytophagales</taxon>
        <taxon>Cytophagaceae</taxon>
        <taxon>Spirosoma</taxon>
    </lineage>
</organism>
<feature type="compositionally biased region" description="Basic and acidic residues" evidence="2">
    <location>
        <begin position="970"/>
        <end position="985"/>
    </location>
</feature>
<protein>
    <recommendedName>
        <fullName evidence="5">Large polyvalent protein associated domain-containing protein</fullName>
    </recommendedName>
</protein>
<feature type="region of interest" description="Disordered" evidence="2">
    <location>
        <begin position="1"/>
        <end position="20"/>
    </location>
</feature>
<feature type="coiled-coil region" evidence="1">
    <location>
        <begin position="1301"/>
        <end position="1328"/>
    </location>
</feature>
<dbReference type="Proteomes" id="UP000474175">
    <property type="component" value="Unassembled WGS sequence"/>
</dbReference>
<sequence>MQSRPQNTPGPTPARLPELRYSPDVVARMKATGVDPSAAEQRLAGLPRNEAETTWANVTDFYRRNTDASSRVAAYQGPDKNYLQTRASQPVNESWTGWNDLGSQFKNSFIDLSQGLADFLPSTVDLAMSAISNPSDTSWYRQWDKATDDYFNKAKYYVSPEAQAAVWDDKSGINWKAVAGMTGSTLGFLTTTMLPILGQVGRVGQAASAGSTISRILTDPRLQSGAIGYLQSLPGYKEAALKAGYTRNQAALIAPILSTASAALEFAGADALVKAAKLAPAEASAIVRQLSKESAAEAFQSMAGKQLTEEGFKDVINLTGKRFFDKLKLPEVRSAIFQNIRGGAISEGLEELTQQAAESAIQKMADTYYGYDAPGGKGFDPTVKEALINGVTGVLMGGIVGGSMGGMLGRTPTLVGQQTVWGKLDSDVRNLLNNNPDLDLANNKDGLDIYRLTDRLKSEGKLSDQEYQQARAGLDDMVRVSSRLANTKSDPQMRFALYNLDNQQRQWQQRMQAEVAQPMQRLAELADERAPGEWFPKPGLDTLDLAEATSLISQNLPKKQQLAERIGETINKSVSGLMNEQTRVQTLKSYQSDLDGLADQWENGVQSEPEVVAKPDQYTEADQPGLYRTMDTPDGRFALADTGNGREVFRVETKTDGAQSSVTEDTDPTIKRFRGYKLPSKGRPVVSLRTISDQTQHDELLNAFDANEDVTEDYADWRTRLSQGYEDNELDGLRQAEASYMQEAANLPADAPDWQKQDLARKRNWLKSAMASRAADSTESRYAQPDWISDYLGDELQQAGIDPDKLRELPIDTQSAISEALQTGDYQTANQLANDTVSDTTRPDELPAQLAAATERGKLLANAAAASQQVRERSAVVDQIEQALNAGELTADTEQQLISALADLETALRQESEAIAALDSIESGNDSRPEAGTGQQENGRSSIAPEQTAVDNAESKAAAQAEGQANVVSRPEKRTGEPKVIDRQPQDLQEAILQYFYQKGKIRRSDFARYADPNLMKGAKGGNPYLNYTAADENAESLDTIARQIVEEQLGRPVEEVDEQQVMQAIVDMVQSFATNGSPKQQLLDYQQQEFEQRMSKEDLFVAQATDATPLEALVPLMTGMDQAGVPIAVQDQLIRVIGEQYLQPTGLDWVGVIDLLDYNQFFATYPALQSQLLTIIDQIAQPVPITQAEYDAFSALANLESSSAQMSNDAWEQIAQQQHLSNSQYNQLIDLFYGNQSESTTPTRDDADAQSQPASTSEASQDTGLSEPGDPAPTAGGNSTPETRSEALTLTQQAQVVAAQSLLEADIQSLEQQTSQLTQQAQSLSQQLKAGKGQSVLPFNPAGRPVIRLRTRDVPMGFSDRSFVSKESGRAAIYELVETSPTTASYRVTPETNGQELALYDPYSYLDATEYANSLPPSGDVSIVTVEPGELSKSGNVWRITKKAVVRFESPNQSNVSNIEDSTASRIRDIYDQIEANNDRIKNLQDNKARLAEVADLAAQQATLLSYSDNPKIPLSPEFHSGLIARLKETFAGIADNVQIVDSNKIAELAEIETGQQLRSKGTVYGFATSDTVYLNSDHLNANTPIHEFGHFWNRWAKSNRADLYKEGIKKAKANAAYYEAIANDIFYQQQADRLGLSGKAREEYFAEEALATAIGDQGERFVSQAARKGFIGWLDRLWTVIKDKLGIENRTAQEIADMDLQEFSGGVAARLLESRPLSGSVQAEPDLQTRFSYGPAPTSNDQPARPITNQDTQILTQLTESFKAKAPERKLLTQQTPQQLADYFRQTFQPMVDAVLQYAPESSVAERLRRVRENSVTILDPQTGQLNDQLLASLAFELTAGKPKGNGPVGRLRDLLWEGQATKSLQKRNGYEAEPDLLTAYHELLNENAIIAEDGSYQLSNLSEEKRDATAAIAVYTTQSSDPTFVKFQKKVLTRKVLGNALDIETIGSLLSLGEGSALQRITKDIRRTWHARAAEVRLRRNHIVSELTEDLKGLSRFASPSGKIGDIGQVKTYQLSGWEDGKATTLDLPVSDWMDLYFTIKTQLTTTGKGDPAKATSSALADVVNGQLVTTRSAIDKENRLKKGTYGYQYTAPSEETPRTLLIDRTTYNQLEQLLQAEHGTIVSKVESLFADPVARNYVSGLFEIENGKPLLLEDSYYPTQTWTSLAERDAVPSGSALLEESRILRERKSPPLKVIGRDLLARISGYTNIEHRYIANSATKLNLERWRKRNAESLQKAPQWMTQYLLTIEKDMNDGGVSSPTEEVLDFEVAGVDLGLRAWMRRFSRSTFAFSLTTGPKQLLTHLNAYGMGIIENQYLRQAATDLGKLAVDSYKLARQSSTQSLFGGELLETSYLNEMAESPYMATILDRLTSADEAYLGRPTLDNIKAQPLNGSIAFARKAIHDVSDVGLRWVRASDRAVILSFWKAAQYQVQDKIAKGELRDSLGNPITDFTSDAALREVARLTEELTYATNTMSGEGNSTPLQRNKGLAGAMLGLYSGQQQKLVNTCVKAIDAYLKARAIGDPDVDQLRDKAIWTVTNLLLFNAVGVGMVNLLYRLLSGLLTGDEPQEDMLTSLSWDVGRGLLGSVPSVPTELMIAASTWIDGPRWSDEVLGYAPGQSFERVVDGMIAAKDYMMTDDPEVAAKRWNTLTYSLIDGSAHLLGAPVQIPKLLSKIAKSEPIKEEDWMVVP</sequence>
<accession>A0A6L9L7E4</accession>
<dbReference type="EMBL" id="JAAFZH010000003">
    <property type="protein sequence ID" value="NDU95252.1"/>
    <property type="molecule type" value="Genomic_DNA"/>
</dbReference>
<evidence type="ECO:0000256" key="1">
    <source>
        <dbReference type="SAM" id="Coils"/>
    </source>
</evidence>
<proteinExistence type="predicted"/>
<gene>
    <name evidence="3" type="ORF">GK108_10250</name>
</gene>
<feature type="coiled-coil region" evidence="1">
    <location>
        <begin position="1468"/>
        <end position="1502"/>
    </location>
</feature>
<evidence type="ECO:0008006" key="5">
    <source>
        <dbReference type="Google" id="ProtNLM"/>
    </source>
</evidence>
<feature type="compositionally biased region" description="Polar residues" evidence="2">
    <location>
        <begin position="933"/>
        <end position="945"/>
    </location>
</feature>
<feature type="compositionally biased region" description="Polar residues" evidence="2">
    <location>
        <begin position="1250"/>
        <end position="1265"/>
    </location>
</feature>
<comment type="caution">
    <text evidence="3">The sequence shown here is derived from an EMBL/GenBank/DDBJ whole genome shotgun (WGS) entry which is preliminary data.</text>
</comment>
<keyword evidence="4" id="KW-1185">Reference proteome</keyword>
<name>A0A6L9L7E4_9BACT</name>
<feature type="region of interest" description="Disordered" evidence="2">
    <location>
        <begin position="1237"/>
        <end position="1287"/>
    </location>
</feature>